<feature type="region of interest" description="Disordered" evidence="1">
    <location>
        <begin position="50"/>
        <end position="79"/>
    </location>
</feature>
<feature type="region of interest" description="Disordered" evidence="1">
    <location>
        <begin position="200"/>
        <end position="245"/>
    </location>
</feature>
<dbReference type="AlphaFoldDB" id="A0A1Z5K855"/>
<dbReference type="SUPFAM" id="SSF47954">
    <property type="entry name" value="Cyclin-like"/>
    <property type="match status" value="1"/>
</dbReference>
<reference evidence="3 4" key="1">
    <citation type="journal article" date="2015" name="Plant Cell">
        <title>Oil accumulation by the oleaginous diatom Fistulifera solaris as revealed by the genome and transcriptome.</title>
        <authorList>
            <person name="Tanaka T."/>
            <person name="Maeda Y."/>
            <person name="Veluchamy A."/>
            <person name="Tanaka M."/>
            <person name="Abida H."/>
            <person name="Marechal E."/>
            <person name="Bowler C."/>
            <person name="Muto M."/>
            <person name="Sunaga Y."/>
            <person name="Tanaka M."/>
            <person name="Yoshino T."/>
            <person name="Taniguchi T."/>
            <person name="Fukuda Y."/>
            <person name="Nemoto M."/>
            <person name="Matsumoto M."/>
            <person name="Wong P.S."/>
            <person name="Aburatani S."/>
            <person name="Fujibuchi W."/>
        </authorList>
    </citation>
    <scope>NUCLEOTIDE SEQUENCE [LARGE SCALE GENOMIC DNA]</scope>
    <source>
        <strain evidence="3 4">JPCC DA0580</strain>
    </source>
</reference>
<feature type="domain" description="WW" evidence="2">
    <location>
        <begin position="90"/>
        <end position="118"/>
    </location>
</feature>
<dbReference type="Gene3D" id="1.10.472.10">
    <property type="entry name" value="Cyclin-like"/>
    <property type="match status" value="1"/>
</dbReference>
<dbReference type="InterPro" id="IPR036915">
    <property type="entry name" value="Cyclin-like_sf"/>
</dbReference>
<dbReference type="Pfam" id="PF00397">
    <property type="entry name" value="WW"/>
    <property type="match status" value="1"/>
</dbReference>
<dbReference type="InParanoid" id="A0A1Z5K855"/>
<dbReference type="Gene3D" id="2.20.70.10">
    <property type="match status" value="1"/>
</dbReference>
<evidence type="ECO:0000259" key="2">
    <source>
        <dbReference type="PROSITE" id="PS50020"/>
    </source>
</evidence>
<feature type="region of interest" description="Disordered" evidence="1">
    <location>
        <begin position="566"/>
        <end position="594"/>
    </location>
</feature>
<dbReference type="Pfam" id="PF00134">
    <property type="entry name" value="Cyclin_N"/>
    <property type="match status" value="1"/>
</dbReference>
<dbReference type="InterPro" id="IPR001202">
    <property type="entry name" value="WW_dom"/>
</dbReference>
<feature type="compositionally biased region" description="Polar residues" evidence="1">
    <location>
        <begin position="574"/>
        <end position="584"/>
    </location>
</feature>
<dbReference type="EMBL" id="BDSP01000182">
    <property type="protein sequence ID" value="GAX22332.1"/>
    <property type="molecule type" value="Genomic_DNA"/>
</dbReference>
<feature type="compositionally biased region" description="Basic residues" evidence="1">
    <location>
        <begin position="60"/>
        <end position="70"/>
    </location>
</feature>
<name>A0A1Z5K855_FISSO</name>
<dbReference type="PROSITE" id="PS50020">
    <property type="entry name" value="WW_DOMAIN_2"/>
    <property type="match status" value="1"/>
</dbReference>
<proteinExistence type="predicted"/>
<evidence type="ECO:0000313" key="3">
    <source>
        <dbReference type="EMBL" id="GAX22332.1"/>
    </source>
</evidence>
<evidence type="ECO:0000313" key="4">
    <source>
        <dbReference type="Proteomes" id="UP000198406"/>
    </source>
</evidence>
<dbReference type="CDD" id="cd00201">
    <property type="entry name" value="WW"/>
    <property type="match status" value="1"/>
</dbReference>
<dbReference type="SUPFAM" id="SSF51045">
    <property type="entry name" value="WW domain"/>
    <property type="match status" value="1"/>
</dbReference>
<dbReference type="OrthoDB" id="10250320at2759"/>
<dbReference type="Proteomes" id="UP000198406">
    <property type="component" value="Unassembled WGS sequence"/>
</dbReference>
<accession>A0A1Z5K855</accession>
<dbReference type="PANTHER" id="PTHR14248">
    <property type="entry name" value="CYCLIN Y, ISOFORM A"/>
    <property type="match status" value="1"/>
</dbReference>
<dbReference type="CDD" id="cd20540">
    <property type="entry name" value="CYCLIN_CCNY_like"/>
    <property type="match status" value="1"/>
</dbReference>
<dbReference type="InterPro" id="IPR006671">
    <property type="entry name" value="Cyclin_N"/>
</dbReference>
<evidence type="ECO:0000256" key="1">
    <source>
        <dbReference type="SAM" id="MobiDB-lite"/>
    </source>
</evidence>
<comment type="caution">
    <text evidence="3">The sequence shown here is derived from an EMBL/GenBank/DDBJ whole genome shotgun (WGS) entry which is preliminary data.</text>
</comment>
<dbReference type="InterPro" id="IPR036020">
    <property type="entry name" value="WW_dom_sf"/>
</dbReference>
<protein>
    <recommendedName>
        <fullName evidence="2">WW domain-containing protein</fullName>
    </recommendedName>
</protein>
<gene>
    <name evidence="3" type="ORF">FisN_3Hh462</name>
</gene>
<dbReference type="SMART" id="SM00456">
    <property type="entry name" value="WW"/>
    <property type="match status" value="1"/>
</dbReference>
<sequence length="622" mass="71027">MKAIEELMKNYSKEEIGLLVRAFVEDLSFWEASASKSPEQIKLIDRLASDDSNFKPDTRRGKKNSRRRKKNEMDAPESPLSENNIEECIWKSAVDPVTKKVYYYDTIHRKPQWDKPEELTIFEKKKKREFRRKQRAFFKQMEAILLESLARGEVMPGIARENVAKAGPPKEPIVITARNSKVRTISCMNEELLAELQRRDGDDSDIPFPAANISSGNLVKGDGRSHGRPAASGPPPSSLEGRPPLPHRRLALAASPPREPKCLSSVSTELDCIKHDSMDLSPEQIDFKTDINAVSHSIDNDLLEGEHLLDEPPLAETDNKIIDTDTGTAKQIDLKSSTEIARPSAVKAHNRRNTGGTIFVKSTMENPDIDATIRCICGIYRVHIVESTSRQRETEPQDVPPYQQRVDVDIFRHYGDRSKAHVSNRHLPSLADIESFFKRFYEKSMMEHDTLIMSLIYVERLIKETNGRVSPTPETWESILFSCMVLASKVWDDYSMWNVDFSTVSMTNHNRSQFNLKRINELEFSVLSCLNFNVKVTASEYAKYYYYIRDMLTKSGLTEHADSLLKKQQSKLKNNPSDRSSQIAQPDRNRAQSFDLHSLRPQKEHIGPDSVCLEQLLISMKR</sequence>
<organism evidence="3 4">
    <name type="scientific">Fistulifera solaris</name>
    <name type="common">Oleaginous diatom</name>
    <dbReference type="NCBI Taxonomy" id="1519565"/>
    <lineage>
        <taxon>Eukaryota</taxon>
        <taxon>Sar</taxon>
        <taxon>Stramenopiles</taxon>
        <taxon>Ochrophyta</taxon>
        <taxon>Bacillariophyta</taxon>
        <taxon>Bacillariophyceae</taxon>
        <taxon>Bacillariophycidae</taxon>
        <taxon>Naviculales</taxon>
        <taxon>Naviculaceae</taxon>
        <taxon>Fistulifera</taxon>
    </lineage>
</organism>
<feature type="compositionally biased region" description="Basic and acidic residues" evidence="1">
    <location>
        <begin position="50"/>
        <end position="59"/>
    </location>
</feature>
<keyword evidence="4" id="KW-1185">Reference proteome</keyword>